<organism evidence="1">
    <name type="scientific">Graphocephala atropunctata</name>
    <dbReference type="NCBI Taxonomy" id="36148"/>
    <lineage>
        <taxon>Eukaryota</taxon>
        <taxon>Metazoa</taxon>
        <taxon>Ecdysozoa</taxon>
        <taxon>Arthropoda</taxon>
        <taxon>Hexapoda</taxon>
        <taxon>Insecta</taxon>
        <taxon>Pterygota</taxon>
        <taxon>Neoptera</taxon>
        <taxon>Paraneoptera</taxon>
        <taxon>Hemiptera</taxon>
        <taxon>Auchenorrhyncha</taxon>
        <taxon>Membracoidea</taxon>
        <taxon>Cicadellidae</taxon>
        <taxon>Cicadellinae</taxon>
        <taxon>Cicadellini</taxon>
        <taxon>Graphocephala</taxon>
    </lineage>
</organism>
<reference evidence="1" key="1">
    <citation type="submission" date="2015-11" db="EMBL/GenBank/DDBJ databases">
        <title>De novo transcriptome assembly of four potential Pierce s Disease insect vectors from Arizona vineyards.</title>
        <authorList>
            <person name="Tassone E.E."/>
        </authorList>
    </citation>
    <scope>NUCLEOTIDE SEQUENCE</scope>
</reference>
<proteinExistence type="predicted"/>
<dbReference type="EMBL" id="GEBQ01003121">
    <property type="protein sequence ID" value="JAT36856.1"/>
    <property type="molecule type" value="Transcribed_RNA"/>
</dbReference>
<name>A0A1B6MLN5_9HEMI</name>
<dbReference type="Gene3D" id="2.60.40.10">
    <property type="entry name" value="Immunoglobulins"/>
    <property type="match status" value="1"/>
</dbReference>
<sequence length="161" mass="18027">LLPSNIDKNTDLWSIEVQSIEVWVEVVEPKLLLTPYFVDFSDFPLICGCSAETRKVIVENLCVGNIQMTWVYQEQEGGSCVKLSVEPQQFFVQGFSHTVCKLSLEPLEEGDFSSVIRCVSYENAIEVELEIKGVCCRGEIQTLNSSVDFGLVKRGAHQTSD</sequence>
<dbReference type="InterPro" id="IPR013783">
    <property type="entry name" value="Ig-like_fold"/>
</dbReference>
<feature type="non-terminal residue" evidence="1">
    <location>
        <position position="1"/>
    </location>
</feature>
<protein>
    <submittedName>
        <fullName evidence="1">Uncharacterized protein</fullName>
    </submittedName>
</protein>
<dbReference type="AlphaFoldDB" id="A0A1B6MLN5"/>
<evidence type="ECO:0000313" key="1">
    <source>
        <dbReference type="EMBL" id="JAT36856.1"/>
    </source>
</evidence>
<gene>
    <name evidence="1" type="ORF">g.50442</name>
</gene>
<accession>A0A1B6MLN5</accession>
<feature type="non-terminal residue" evidence="1">
    <location>
        <position position="161"/>
    </location>
</feature>